<dbReference type="AlphaFoldDB" id="A0A9E8NIW8"/>
<evidence type="ECO:0000256" key="3">
    <source>
        <dbReference type="ARBA" id="ARBA00019902"/>
    </source>
</evidence>
<keyword evidence="7" id="KW-0479">Metal-binding</keyword>
<proteinExistence type="inferred from homology"/>
<comment type="cofactor">
    <cofactor evidence="15">
        <name>[2Fe-2S] cluster</name>
        <dbReference type="ChEBI" id="CHEBI:190135"/>
    </cofactor>
</comment>
<dbReference type="SUPFAM" id="SSF54292">
    <property type="entry name" value="2Fe-2S ferredoxin-like"/>
    <property type="match status" value="1"/>
</dbReference>
<evidence type="ECO:0000256" key="17">
    <source>
        <dbReference type="RuleBase" id="RU004523"/>
    </source>
</evidence>
<comment type="subunit">
    <text evidence="12">Composed of 13 different subunits. Subunits NuoCD, E, F, and G constitute the peripheral sector of the complex.</text>
</comment>
<name>A0A9E8NIW8_9BACT</name>
<dbReference type="CDD" id="cd00207">
    <property type="entry name" value="fer2"/>
    <property type="match status" value="1"/>
</dbReference>
<dbReference type="Gene3D" id="3.10.20.740">
    <property type="match status" value="1"/>
</dbReference>
<evidence type="ECO:0000256" key="9">
    <source>
        <dbReference type="ARBA" id="ARBA00023004"/>
    </source>
</evidence>
<dbReference type="PROSITE" id="PS00641">
    <property type="entry name" value="COMPLEX1_75K_1"/>
    <property type="match status" value="1"/>
</dbReference>
<comment type="similarity">
    <text evidence="2 17">Belongs to the complex I 75 kDa subunit family.</text>
</comment>
<dbReference type="PROSITE" id="PS51839">
    <property type="entry name" value="4FE4S_HC3"/>
    <property type="match status" value="1"/>
</dbReference>
<dbReference type="SMART" id="SM00926">
    <property type="entry name" value="Molybdop_Fe4S4"/>
    <property type="match status" value="1"/>
</dbReference>
<dbReference type="SUPFAM" id="SSF53706">
    <property type="entry name" value="Formate dehydrogenase/DMSO reductase, domains 1-3"/>
    <property type="match status" value="1"/>
</dbReference>
<evidence type="ECO:0000313" key="21">
    <source>
        <dbReference type="EMBL" id="WAC14844.1"/>
    </source>
</evidence>
<evidence type="ECO:0000256" key="12">
    <source>
        <dbReference type="ARBA" id="ARBA00026021"/>
    </source>
</evidence>
<comment type="cofactor">
    <cofactor evidence="1">
        <name>[4Fe-4S] cluster</name>
        <dbReference type="ChEBI" id="CHEBI:49883"/>
    </cofactor>
</comment>
<feature type="domain" description="4Fe-4S His(Cys)3-ligated-type" evidence="20">
    <location>
        <begin position="83"/>
        <end position="122"/>
    </location>
</feature>
<dbReference type="GO" id="GO:0016020">
    <property type="term" value="C:membrane"/>
    <property type="evidence" value="ECO:0007669"/>
    <property type="project" value="InterPro"/>
</dbReference>
<keyword evidence="10" id="KW-0411">Iron-sulfur</keyword>
<dbReference type="Proteomes" id="UP001164653">
    <property type="component" value="Chromosome"/>
</dbReference>
<dbReference type="GO" id="GO:0048038">
    <property type="term" value="F:quinone binding"/>
    <property type="evidence" value="ECO:0007669"/>
    <property type="project" value="UniProtKB-KW"/>
</dbReference>
<dbReference type="PROSITE" id="PS51085">
    <property type="entry name" value="2FE2S_FER_2"/>
    <property type="match status" value="1"/>
</dbReference>
<feature type="domain" description="4Fe-4S Mo/W bis-MGD-type" evidence="19">
    <location>
        <begin position="221"/>
        <end position="277"/>
    </location>
</feature>
<evidence type="ECO:0000256" key="8">
    <source>
        <dbReference type="ARBA" id="ARBA00022967"/>
    </source>
</evidence>
<dbReference type="NCBIfam" id="TIGR01973">
    <property type="entry name" value="NuoG"/>
    <property type="match status" value="1"/>
</dbReference>
<evidence type="ECO:0000256" key="11">
    <source>
        <dbReference type="ARBA" id="ARBA00023027"/>
    </source>
</evidence>
<dbReference type="GO" id="GO:0003954">
    <property type="term" value="F:NADH dehydrogenase activity"/>
    <property type="evidence" value="ECO:0007669"/>
    <property type="project" value="TreeGrafter"/>
</dbReference>
<keyword evidence="8" id="KW-1278">Translocase</keyword>
<dbReference type="InterPro" id="IPR019574">
    <property type="entry name" value="NADH_UbQ_OxRdtase_Gsu_4Fe4S-bd"/>
</dbReference>
<evidence type="ECO:0000259" key="20">
    <source>
        <dbReference type="PROSITE" id="PS51839"/>
    </source>
</evidence>
<evidence type="ECO:0000256" key="14">
    <source>
        <dbReference type="ARBA" id="ARBA00032783"/>
    </source>
</evidence>
<dbReference type="InterPro" id="IPR006963">
    <property type="entry name" value="Mopterin_OxRdtase_4Fe-4S_dom"/>
</dbReference>
<dbReference type="InterPro" id="IPR000283">
    <property type="entry name" value="NADH_UbQ_OxRdtase_75kDa_su_CS"/>
</dbReference>
<dbReference type="InterPro" id="IPR050123">
    <property type="entry name" value="Prok_molybdopt-oxidoreductase"/>
</dbReference>
<dbReference type="RefSeq" id="WP_244820212.1">
    <property type="nucleotide sequence ID" value="NZ_CP112998.1"/>
</dbReference>
<evidence type="ECO:0000256" key="6">
    <source>
        <dbReference type="ARBA" id="ARBA00022719"/>
    </source>
</evidence>
<dbReference type="Pfam" id="PF13510">
    <property type="entry name" value="Fer2_4"/>
    <property type="match status" value="1"/>
</dbReference>
<dbReference type="KEGG" id="dpf:ON006_12945"/>
<dbReference type="PANTHER" id="PTHR43105">
    <property type="entry name" value="RESPIRATORY NITRATE REDUCTASE"/>
    <property type="match status" value="1"/>
</dbReference>
<dbReference type="Pfam" id="PF04879">
    <property type="entry name" value="Molybdop_Fe4S4"/>
    <property type="match status" value="1"/>
</dbReference>
<dbReference type="GO" id="GO:0046872">
    <property type="term" value="F:metal ion binding"/>
    <property type="evidence" value="ECO:0007669"/>
    <property type="project" value="UniProtKB-KW"/>
</dbReference>
<evidence type="ECO:0000313" key="22">
    <source>
        <dbReference type="Proteomes" id="UP001164653"/>
    </source>
</evidence>
<dbReference type="InterPro" id="IPR036010">
    <property type="entry name" value="2Fe-2S_ferredoxin-like_sf"/>
</dbReference>
<evidence type="ECO:0000256" key="5">
    <source>
        <dbReference type="ARBA" id="ARBA00022714"/>
    </source>
</evidence>
<evidence type="ECO:0000256" key="15">
    <source>
        <dbReference type="ARBA" id="ARBA00034078"/>
    </source>
</evidence>
<dbReference type="PROSITE" id="PS51669">
    <property type="entry name" value="4FE4S_MOW_BIS_MGD"/>
    <property type="match status" value="1"/>
</dbReference>
<keyword evidence="5" id="KW-0001">2Fe-2S</keyword>
<evidence type="ECO:0000256" key="4">
    <source>
        <dbReference type="ARBA" id="ARBA00022485"/>
    </source>
</evidence>
<reference evidence="21" key="1">
    <citation type="submission" date="2022-11" db="EMBL/GenBank/DDBJ databases">
        <title>Dyadobacter pollutisoli sp. nov., isolated from plastic dumped soil.</title>
        <authorList>
            <person name="Kim J.M."/>
            <person name="Kim K.R."/>
            <person name="Lee J.K."/>
            <person name="Hao L."/>
            <person name="Jeon C.O."/>
        </authorList>
    </citation>
    <scope>NUCLEOTIDE SEQUENCE</scope>
    <source>
        <strain evidence="21">U1</strain>
    </source>
</reference>
<evidence type="ECO:0000256" key="1">
    <source>
        <dbReference type="ARBA" id="ARBA00001966"/>
    </source>
</evidence>
<dbReference type="SUPFAM" id="SSF54862">
    <property type="entry name" value="4Fe-4S ferredoxins"/>
    <property type="match status" value="1"/>
</dbReference>
<dbReference type="GO" id="GO:0042773">
    <property type="term" value="P:ATP synthesis coupled electron transport"/>
    <property type="evidence" value="ECO:0007669"/>
    <property type="project" value="InterPro"/>
</dbReference>
<evidence type="ECO:0000259" key="19">
    <source>
        <dbReference type="PROSITE" id="PS51669"/>
    </source>
</evidence>
<organism evidence="21 22">
    <name type="scientific">Dyadobacter pollutisoli</name>
    <dbReference type="NCBI Taxonomy" id="2910158"/>
    <lineage>
        <taxon>Bacteria</taxon>
        <taxon>Pseudomonadati</taxon>
        <taxon>Bacteroidota</taxon>
        <taxon>Cytophagia</taxon>
        <taxon>Cytophagales</taxon>
        <taxon>Spirosomataceae</taxon>
        <taxon>Dyadobacter</taxon>
    </lineage>
</organism>
<dbReference type="GO" id="GO:0008137">
    <property type="term" value="F:NADH dehydrogenase (ubiquinone) activity"/>
    <property type="evidence" value="ECO:0007669"/>
    <property type="project" value="InterPro"/>
</dbReference>
<keyword evidence="11" id="KW-0520">NAD</keyword>
<sequence length="899" mass="100617">MALIYIDKKPYEVKQGKNLLETCLTLGLNLPYFCWHPAMGSVGACRQCAVKLFKDENDTSGRLVMACMEGIRDNMYVSVDDPVAKDFRSQNVEWLMTNHPHDCAVCDEGGSCHLQDMTVMTGHAYRRFKFPKRTYKNQYLGPFINHEMNRCIQCYRCVRFYKDYAGGKDLDVFAAHDHVYFGRESDGVLENEFSGNLAEICPTGVFTDKTLKEHYTRKWDMTMAPSICQHCSLGCNIIAGERYGELRQITSRFNSEVNGYFICDRGRFGYEFVNNVTRVQRPIVRGEMADVGDKQNLFNSLAAVLLGGKMIGIGSPRASLEANFALRQLVGKQHFYQGIPENETRLTHTVLEVLNCGRVHTPSLKEIEQADVVLVLGEDPTNSAPRLALALRQAVRQKPLEDAASINIPTWHDAALRELIQDKKGELFIAYPIETKLDEVATETFHVAPDDIARFGFAIADYLNNTAPIPKGMNDQTLEIAKHVADILEKAERPLIVSGTTLFNEDIIKAAYNIALALEMEHKKAGLCFVVPECNSAGLGMMQAPSLTRAMENEVADTVIILENDLYRRSPKQDVDHFLSEFKNIIVLDHLHNETTGKATILIPAATFAEGEGTLINNEGRAQRFFQVFMPKNQNIRESWRWLDEFRQFRNGTKPEDLNELDNLMEELVTAMPQFSGVETVAPPSDFRINGQRIPREPHRFSGRTSMLANVAVSEPKPPEDTDSPFSFTMEGYRGIPPAPLIPFYWSPGWNSVQSINKYQIEVGGPLHGGDPGVRLFREGLVSKAGFQDNIPTAFKPHKGETVIVSLPHIFGSDELSVYSPSITSRSAKPYIMLGRTDAERLNVGEGEILHVQIGGQGYDLPVVRKDALPEGLAAMPYNLPSMHGIIWPAKGILTKTIS</sequence>
<evidence type="ECO:0000256" key="13">
    <source>
        <dbReference type="ARBA" id="ARBA00031577"/>
    </source>
</evidence>
<accession>A0A9E8NIW8</accession>
<evidence type="ECO:0000256" key="16">
    <source>
        <dbReference type="ARBA" id="ARBA00047712"/>
    </source>
</evidence>
<dbReference type="Gene3D" id="3.40.50.740">
    <property type="match status" value="1"/>
</dbReference>
<dbReference type="Pfam" id="PF00384">
    <property type="entry name" value="Molybdopterin"/>
    <property type="match status" value="1"/>
</dbReference>
<dbReference type="GO" id="GO:0051539">
    <property type="term" value="F:4 iron, 4 sulfur cluster binding"/>
    <property type="evidence" value="ECO:0007669"/>
    <property type="project" value="UniProtKB-KW"/>
</dbReference>
<evidence type="ECO:0000256" key="7">
    <source>
        <dbReference type="ARBA" id="ARBA00022723"/>
    </source>
</evidence>
<gene>
    <name evidence="21" type="primary">nuoG</name>
    <name evidence="21" type="ORF">ON006_12945</name>
</gene>
<dbReference type="PROSITE" id="PS00643">
    <property type="entry name" value="COMPLEX1_75K_3"/>
    <property type="match status" value="1"/>
</dbReference>
<dbReference type="InterPro" id="IPR054351">
    <property type="entry name" value="NADH_UbQ_OxRdtase_ferredoxin"/>
</dbReference>
<evidence type="ECO:0000259" key="18">
    <source>
        <dbReference type="PROSITE" id="PS51085"/>
    </source>
</evidence>
<keyword evidence="9" id="KW-0408">Iron</keyword>
<dbReference type="FunFam" id="3.10.20.740:FF:000002">
    <property type="entry name" value="NADH-quinone oxidoreductase"/>
    <property type="match status" value="1"/>
</dbReference>
<keyword evidence="4" id="KW-0004">4Fe-4S</keyword>
<feature type="domain" description="2Fe-2S ferredoxin-type" evidence="18">
    <location>
        <begin position="1"/>
        <end position="83"/>
    </location>
</feature>
<dbReference type="InterPro" id="IPR010228">
    <property type="entry name" value="NADH_UbQ_OxRdtase_Gsu"/>
</dbReference>
<dbReference type="CDD" id="cd02771">
    <property type="entry name" value="MopB_NDH-1_NuoG2-N7"/>
    <property type="match status" value="1"/>
</dbReference>
<evidence type="ECO:0000256" key="10">
    <source>
        <dbReference type="ARBA" id="ARBA00023014"/>
    </source>
</evidence>
<evidence type="ECO:0000256" key="2">
    <source>
        <dbReference type="ARBA" id="ARBA00005404"/>
    </source>
</evidence>
<dbReference type="InterPro" id="IPR001041">
    <property type="entry name" value="2Fe-2S_ferredoxin-type"/>
</dbReference>
<dbReference type="InterPro" id="IPR006656">
    <property type="entry name" value="Mopterin_OxRdtase"/>
</dbReference>
<dbReference type="Pfam" id="PF22117">
    <property type="entry name" value="Fer4_Nqo3"/>
    <property type="match status" value="1"/>
</dbReference>
<comment type="catalytic activity">
    <reaction evidence="16">
        <text>a quinone + NADH + 5 H(+)(in) = a quinol + NAD(+) + 4 H(+)(out)</text>
        <dbReference type="Rhea" id="RHEA:57888"/>
        <dbReference type="ChEBI" id="CHEBI:15378"/>
        <dbReference type="ChEBI" id="CHEBI:24646"/>
        <dbReference type="ChEBI" id="CHEBI:57540"/>
        <dbReference type="ChEBI" id="CHEBI:57945"/>
        <dbReference type="ChEBI" id="CHEBI:132124"/>
    </reaction>
</comment>
<dbReference type="PANTHER" id="PTHR43105:SF10">
    <property type="entry name" value="NADH-QUINONE OXIDOREDUCTASE SUBUNIT G"/>
    <property type="match status" value="1"/>
</dbReference>
<keyword evidence="22" id="KW-1185">Reference proteome</keyword>
<dbReference type="EMBL" id="CP112998">
    <property type="protein sequence ID" value="WAC14844.1"/>
    <property type="molecule type" value="Genomic_DNA"/>
</dbReference>
<dbReference type="Gene3D" id="3.30.200.210">
    <property type="match status" value="1"/>
</dbReference>
<protein>
    <recommendedName>
        <fullName evidence="3">NADH-quinone oxidoreductase subunit G</fullName>
    </recommendedName>
    <alternativeName>
        <fullName evidence="13">NADH dehydrogenase I subunit G</fullName>
    </alternativeName>
    <alternativeName>
        <fullName evidence="14">NDH-1 subunit G</fullName>
    </alternativeName>
</protein>
<keyword evidence="6" id="KW-0874">Quinone</keyword>
<dbReference type="SMART" id="SM00929">
    <property type="entry name" value="NADH-G_4Fe-4S_3"/>
    <property type="match status" value="1"/>
</dbReference>
<dbReference type="Pfam" id="PF10588">
    <property type="entry name" value="NADH-G_4Fe-4S_3"/>
    <property type="match status" value="1"/>
</dbReference>
<dbReference type="GO" id="GO:0051537">
    <property type="term" value="F:2 iron, 2 sulfur cluster binding"/>
    <property type="evidence" value="ECO:0007669"/>
    <property type="project" value="UniProtKB-KW"/>
</dbReference>